<evidence type="ECO:0000313" key="3">
    <source>
        <dbReference type="EMBL" id="KZO95591.1"/>
    </source>
</evidence>
<feature type="domain" description="BZIP" evidence="2">
    <location>
        <begin position="117"/>
        <end position="132"/>
    </location>
</feature>
<feature type="compositionally biased region" description="Basic and acidic residues" evidence="1">
    <location>
        <begin position="117"/>
        <end position="141"/>
    </location>
</feature>
<sequence>MSAPSHPPPLPLQHPYPQPPHHNQHQNPAIDPHLQQQPPQHHHNHMYATEYPRPPEKLVGPHGPVTVGGPLGGSPRYQPYPTGLAHQPPPSANIPQPHSDEQSPEAGGAGRVLSTSKRAEQNRKAQRAFRERREQHVKQLESRSQLLDAALASADAANRRYEEARAMVEQLRSENSALRQALQSATTASHPGSNKPSPPRDSKMNGAEPPSSGRSTAPQQPVSDVRSEGRESRASDEEVAEQVANS</sequence>
<keyword evidence="4" id="KW-1185">Reference proteome</keyword>
<dbReference type="OrthoDB" id="2593073at2759"/>
<dbReference type="SUPFAM" id="SSF57959">
    <property type="entry name" value="Leucine zipper domain"/>
    <property type="match status" value="1"/>
</dbReference>
<dbReference type="STRING" id="1330018.A0A167LE11"/>
<reference evidence="3 4" key="1">
    <citation type="journal article" date="2016" name="Mol. Biol. Evol.">
        <title>Comparative Genomics of Early-Diverging Mushroom-Forming Fungi Provides Insights into the Origins of Lignocellulose Decay Capabilities.</title>
        <authorList>
            <person name="Nagy L.G."/>
            <person name="Riley R."/>
            <person name="Tritt A."/>
            <person name="Adam C."/>
            <person name="Daum C."/>
            <person name="Floudas D."/>
            <person name="Sun H."/>
            <person name="Yadav J.S."/>
            <person name="Pangilinan J."/>
            <person name="Larsson K.H."/>
            <person name="Matsuura K."/>
            <person name="Barry K."/>
            <person name="Labutti K."/>
            <person name="Kuo R."/>
            <person name="Ohm R.A."/>
            <person name="Bhattacharya S.S."/>
            <person name="Shirouzu T."/>
            <person name="Yoshinaga Y."/>
            <person name="Martin F.M."/>
            <person name="Grigoriev I.V."/>
            <person name="Hibbett D.S."/>
        </authorList>
    </citation>
    <scope>NUCLEOTIDE SEQUENCE [LARGE SCALE GENOMIC DNA]</scope>
    <source>
        <strain evidence="3 4">TUFC12733</strain>
    </source>
</reference>
<evidence type="ECO:0000256" key="1">
    <source>
        <dbReference type="SAM" id="MobiDB-lite"/>
    </source>
</evidence>
<feature type="compositionally biased region" description="Polar residues" evidence="1">
    <location>
        <begin position="212"/>
        <end position="222"/>
    </location>
</feature>
<dbReference type="Gene3D" id="1.20.5.170">
    <property type="match status" value="1"/>
</dbReference>
<feature type="compositionally biased region" description="Polar residues" evidence="1">
    <location>
        <begin position="173"/>
        <end position="195"/>
    </location>
</feature>
<protein>
    <recommendedName>
        <fullName evidence="2">BZIP domain-containing protein</fullName>
    </recommendedName>
</protein>
<name>A0A167LE11_CALVF</name>
<dbReference type="AlphaFoldDB" id="A0A167LE11"/>
<feature type="region of interest" description="Disordered" evidence="1">
    <location>
        <begin position="1"/>
        <end position="146"/>
    </location>
</feature>
<dbReference type="InterPro" id="IPR046347">
    <property type="entry name" value="bZIP_sf"/>
</dbReference>
<proteinExistence type="predicted"/>
<accession>A0A167LE11</accession>
<feature type="compositionally biased region" description="Basic and acidic residues" evidence="1">
    <location>
        <begin position="225"/>
        <end position="236"/>
    </location>
</feature>
<dbReference type="CDD" id="cd14688">
    <property type="entry name" value="bZIP_YAP"/>
    <property type="match status" value="1"/>
</dbReference>
<evidence type="ECO:0000313" key="4">
    <source>
        <dbReference type="Proteomes" id="UP000076738"/>
    </source>
</evidence>
<feature type="compositionally biased region" description="Low complexity" evidence="1">
    <location>
        <begin position="25"/>
        <end position="39"/>
    </location>
</feature>
<evidence type="ECO:0000259" key="2">
    <source>
        <dbReference type="PROSITE" id="PS00036"/>
    </source>
</evidence>
<feature type="compositionally biased region" description="Pro residues" evidence="1">
    <location>
        <begin position="1"/>
        <end position="20"/>
    </location>
</feature>
<feature type="region of interest" description="Disordered" evidence="1">
    <location>
        <begin position="171"/>
        <end position="246"/>
    </location>
</feature>
<dbReference type="EMBL" id="KV417288">
    <property type="protein sequence ID" value="KZO95591.1"/>
    <property type="molecule type" value="Genomic_DNA"/>
</dbReference>
<dbReference type="InterPro" id="IPR004827">
    <property type="entry name" value="bZIP"/>
</dbReference>
<dbReference type="GO" id="GO:0003700">
    <property type="term" value="F:DNA-binding transcription factor activity"/>
    <property type="evidence" value="ECO:0007669"/>
    <property type="project" value="InterPro"/>
</dbReference>
<organism evidence="3 4">
    <name type="scientific">Calocera viscosa (strain TUFC12733)</name>
    <dbReference type="NCBI Taxonomy" id="1330018"/>
    <lineage>
        <taxon>Eukaryota</taxon>
        <taxon>Fungi</taxon>
        <taxon>Dikarya</taxon>
        <taxon>Basidiomycota</taxon>
        <taxon>Agaricomycotina</taxon>
        <taxon>Dacrymycetes</taxon>
        <taxon>Dacrymycetales</taxon>
        <taxon>Dacrymycetaceae</taxon>
        <taxon>Calocera</taxon>
    </lineage>
</organism>
<dbReference type="PROSITE" id="PS00036">
    <property type="entry name" value="BZIP_BASIC"/>
    <property type="match status" value="1"/>
</dbReference>
<gene>
    <name evidence="3" type="ORF">CALVIDRAFT_564637</name>
</gene>
<dbReference type="Proteomes" id="UP000076738">
    <property type="component" value="Unassembled WGS sequence"/>
</dbReference>